<gene>
    <name evidence="1" type="ORF">J2Z37_001779</name>
</gene>
<proteinExistence type="predicted"/>
<protein>
    <submittedName>
        <fullName evidence="1">Uncharacterized protein</fullName>
    </submittedName>
</protein>
<comment type="caution">
    <text evidence="1">The sequence shown here is derived from an EMBL/GenBank/DDBJ whole genome shotgun (WGS) entry which is preliminary data.</text>
</comment>
<dbReference type="RefSeq" id="WP_209809869.1">
    <property type="nucleotide sequence ID" value="NZ_JAGGKT010000004.1"/>
</dbReference>
<name>A0ABS4GND4_9BACL</name>
<organism evidence="1 2">
    <name type="scientific">Ammoniphilus resinae</name>
    <dbReference type="NCBI Taxonomy" id="861532"/>
    <lineage>
        <taxon>Bacteria</taxon>
        <taxon>Bacillati</taxon>
        <taxon>Bacillota</taxon>
        <taxon>Bacilli</taxon>
        <taxon>Bacillales</taxon>
        <taxon>Paenibacillaceae</taxon>
        <taxon>Aneurinibacillus group</taxon>
        <taxon>Ammoniphilus</taxon>
    </lineage>
</organism>
<evidence type="ECO:0000313" key="1">
    <source>
        <dbReference type="EMBL" id="MBP1931778.1"/>
    </source>
</evidence>
<sequence>MGIQKRNKNGLSEYRFFHNKNMEGSLLIGFSNYFDIDPSSEWGLIPTIYRIEGTVVAQEELLRYLFWHVKSPVLAKVKPFECQQLEKFGFSPIDPSHYVWDPTRKEDVESESFNHDKTGI</sequence>
<reference evidence="1 2" key="1">
    <citation type="submission" date="2021-03" db="EMBL/GenBank/DDBJ databases">
        <title>Genomic Encyclopedia of Type Strains, Phase IV (KMG-IV): sequencing the most valuable type-strain genomes for metagenomic binning, comparative biology and taxonomic classification.</title>
        <authorList>
            <person name="Goeker M."/>
        </authorList>
    </citation>
    <scope>NUCLEOTIDE SEQUENCE [LARGE SCALE GENOMIC DNA]</scope>
    <source>
        <strain evidence="1 2">DSM 24738</strain>
    </source>
</reference>
<dbReference type="Proteomes" id="UP001519343">
    <property type="component" value="Unassembled WGS sequence"/>
</dbReference>
<keyword evidence="2" id="KW-1185">Reference proteome</keyword>
<accession>A0ABS4GND4</accession>
<dbReference type="EMBL" id="JAGGKT010000004">
    <property type="protein sequence ID" value="MBP1931778.1"/>
    <property type="molecule type" value="Genomic_DNA"/>
</dbReference>
<evidence type="ECO:0000313" key="2">
    <source>
        <dbReference type="Proteomes" id="UP001519343"/>
    </source>
</evidence>